<feature type="region of interest" description="Disordered" evidence="1">
    <location>
        <begin position="86"/>
        <end position="287"/>
    </location>
</feature>
<feature type="transmembrane region" description="Helical" evidence="2">
    <location>
        <begin position="17"/>
        <end position="36"/>
    </location>
</feature>
<evidence type="ECO:0000256" key="1">
    <source>
        <dbReference type="SAM" id="MobiDB-lite"/>
    </source>
</evidence>
<dbReference type="GO" id="GO:0031012">
    <property type="term" value="C:extracellular matrix"/>
    <property type="evidence" value="ECO:0007669"/>
    <property type="project" value="TreeGrafter"/>
</dbReference>
<dbReference type="KEGG" id="dvi:26531402"/>
<dbReference type="Pfam" id="PF01391">
    <property type="entry name" value="Collagen"/>
    <property type="match status" value="1"/>
</dbReference>
<feature type="compositionally biased region" description="Low complexity" evidence="1">
    <location>
        <begin position="345"/>
        <end position="354"/>
    </location>
</feature>
<dbReference type="EMBL" id="CH940652">
    <property type="protein sequence ID" value="KRF78605.1"/>
    <property type="molecule type" value="Genomic_DNA"/>
</dbReference>
<evidence type="ECO:0000256" key="2">
    <source>
        <dbReference type="SAM" id="Phobius"/>
    </source>
</evidence>
<evidence type="ECO:0000313" key="4">
    <source>
        <dbReference type="Proteomes" id="UP000008792"/>
    </source>
</evidence>
<dbReference type="STRING" id="7244.A0A0Q9W0T8"/>
<keyword evidence="2" id="KW-0472">Membrane</keyword>
<feature type="compositionally biased region" description="Polar residues" evidence="1">
    <location>
        <begin position="362"/>
        <end position="382"/>
    </location>
</feature>
<feature type="compositionally biased region" description="Pro residues" evidence="1">
    <location>
        <begin position="92"/>
        <end position="108"/>
    </location>
</feature>
<dbReference type="PANTHER" id="PTHR24023">
    <property type="entry name" value="COLLAGEN ALPHA"/>
    <property type="match status" value="1"/>
</dbReference>
<dbReference type="InterPro" id="IPR008160">
    <property type="entry name" value="Collagen"/>
</dbReference>
<feature type="compositionally biased region" description="Basic residues" evidence="1">
    <location>
        <begin position="224"/>
        <end position="245"/>
    </location>
</feature>
<reference evidence="3 4" key="1">
    <citation type="journal article" date="2007" name="Nature">
        <title>Evolution of genes and genomes on the Drosophila phylogeny.</title>
        <authorList>
            <consortium name="Drosophila 12 Genomes Consortium"/>
            <person name="Clark A.G."/>
            <person name="Eisen M.B."/>
            <person name="Smith D.R."/>
            <person name="Bergman C.M."/>
            <person name="Oliver B."/>
            <person name="Markow T.A."/>
            <person name="Kaufman T.C."/>
            <person name="Kellis M."/>
            <person name="Gelbart W."/>
            <person name="Iyer V.N."/>
            <person name="Pollard D.A."/>
            <person name="Sackton T.B."/>
            <person name="Larracuente A.M."/>
            <person name="Singh N.D."/>
            <person name="Abad J.P."/>
            <person name="Abt D.N."/>
            <person name="Adryan B."/>
            <person name="Aguade M."/>
            <person name="Akashi H."/>
            <person name="Anderson W.W."/>
            <person name="Aquadro C.F."/>
            <person name="Ardell D.H."/>
            <person name="Arguello R."/>
            <person name="Artieri C.G."/>
            <person name="Barbash D.A."/>
            <person name="Barker D."/>
            <person name="Barsanti P."/>
            <person name="Batterham P."/>
            <person name="Batzoglou S."/>
            <person name="Begun D."/>
            <person name="Bhutkar A."/>
            <person name="Blanco E."/>
            <person name="Bosak S.A."/>
            <person name="Bradley R.K."/>
            <person name="Brand A.D."/>
            <person name="Brent M.R."/>
            <person name="Brooks A.N."/>
            <person name="Brown R.H."/>
            <person name="Butlin R.K."/>
            <person name="Caggese C."/>
            <person name="Calvi B.R."/>
            <person name="Bernardo de Carvalho A."/>
            <person name="Caspi A."/>
            <person name="Castrezana S."/>
            <person name="Celniker S.E."/>
            <person name="Chang J.L."/>
            <person name="Chapple C."/>
            <person name="Chatterji S."/>
            <person name="Chinwalla A."/>
            <person name="Civetta A."/>
            <person name="Clifton S.W."/>
            <person name="Comeron J.M."/>
            <person name="Costello J.C."/>
            <person name="Coyne J.A."/>
            <person name="Daub J."/>
            <person name="David R.G."/>
            <person name="Delcher A.L."/>
            <person name="Delehaunty K."/>
            <person name="Do C.B."/>
            <person name="Ebling H."/>
            <person name="Edwards K."/>
            <person name="Eickbush T."/>
            <person name="Evans J.D."/>
            <person name="Filipski A."/>
            <person name="Findeiss S."/>
            <person name="Freyhult E."/>
            <person name="Fulton L."/>
            <person name="Fulton R."/>
            <person name="Garcia A.C."/>
            <person name="Gardiner A."/>
            <person name="Garfield D.A."/>
            <person name="Garvin B.E."/>
            <person name="Gibson G."/>
            <person name="Gilbert D."/>
            <person name="Gnerre S."/>
            <person name="Godfrey J."/>
            <person name="Good R."/>
            <person name="Gotea V."/>
            <person name="Gravely B."/>
            <person name="Greenberg A.J."/>
            <person name="Griffiths-Jones S."/>
            <person name="Gross S."/>
            <person name="Guigo R."/>
            <person name="Gustafson E.A."/>
            <person name="Haerty W."/>
            <person name="Hahn M.W."/>
            <person name="Halligan D.L."/>
            <person name="Halpern A.L."/>
            <person name="Halter G.M."/>
            <person name="Han M.V."/>
            <person name="Heger A."/>
            <person name="Hillier L."/>
            <person name="Hinrichs A.S."/>
            <person name="Holmes I."/>
            <person name="Hoskins R.A."/>
            <person name="Hubisz M.J."/>
            <person name="Hultmark D."/>
            <person name="Huntley M.A."/>
            <person name="Jaffe D.B."/>
            <person name="Jagadeeshan S."/>
            <person name="Jeck W.R."/>
            <person name="Johnson J."/>
            <person name="Jones C.D."/>
            <person name="Jordan W.C."/>
            <person name="Karpen G.H."/>
            <person name="Kataoka E."/>
            <person name="Keightley P.D."/>
            <person name="Kheradpour P."/>
            <person name="Kirkness E.F."/>
            <person name="Koerich L.B."/>
            <person name="Kristiansen K."/>
            <person name="Kudrna D."/>
            <person name="Kulathinal R.J."/>
            <person name="Kumar S."/>
            <person name="Kwok R."/>
            <person name="Lander E."/>
            <person name="Langley C.H."/>
            <person name="Lapoint R."/>
            <person name="Lazzaro B.P."/>
            <person name="Lee S.J."/>
            <person name="Levesque L."/>
            <person name="Li R."/>
            <person name="Lin C.F."/>
            <person name="Lin M.F."/>
            <person name="Lindblad-Toh K."/>
            <person name="Llopart A."/>
            <person name="Long M."/>
            <person name="Low L."/>
            <person name="Lozovsky E."/>
            <person name="Lu J."/>
            <person name="Luo M."/>
            <person name="Machado C.A."/>
            <person name="Makalowski W."/>
            <person name="Marzo M."/>
            <person name="Matsuda M."/>
            <person name="Matzkin L."/>
            <person name="McAllister B."/>
            <person name="McBride C.S."/>
            <person name="McKernan B."/>
            <person name="McKernan K."/>
            <person name="Mendez-Lago M."/>
            <person name="Minx P."/>
            <person name="Mollenhauer M.U."/>
            <person name="Montooth K."/>
            <person name="Mount S.M."/>
            <person name="Mu X."/>
            <person name="Myers E."/>
            <person name="Negre B."/>
            <person name="Newfeld S."/>
            <person name="Nielsen R."/>
            <person name="Noor M.A."/>
            <person name="O'Grady P."/>
            <person name="Pachter L."/>
            <person name="Papaceit M."/>
            <person name="Parisi M.J."/>
            <person name="Parisi M."/>
            <person name="Parts L."/>
            <person name="Pedersen J.S."/>
            <person name="Pesole G."/>
            <person name="Phillippy A.M."/>
            <person name="Ponting C.P."/>
            <person name="Pop M."/>
            <person name="Porcelli D."/>
            <person name="Powell J.R."/>
            <person name="Prohaska S."/>
            <person name="Pruitt K."/>
            <person name="Puig M."/>
            <person name="Quesneville H."/>
            <person name="Ram K.R."/>
            <person name="Rand D."/>
            <person name="Rasmussen M.D."/>
            <person name="Reed L.K."/>
            <person name="Reenan R."/>
            <person name="Reily A."/>
            <person name="Remington K.A."/>
            <person name="Rieger T.T."/>
            <person name="Ritchie M.G."/>
            <person name="Robin C."/>
            <person name="Rogers Y.H."/>
            <person name="Rohde C."/>
            <person name="Rozas J."/>
            <person name="Rubenfield M.J."/>
            <person name="Ruiz A."/>
            <person name="Russo S."/>
            <person name="Salzberg S.L."/>
            <person name="Sanchez-Gracia A."/>
            <person name="Saranga D.J."/>
            <person name="Sato H."/>
            <person name="Schaeffer S.W."/>
            <person name="Schatz M.C."/>
            <person name="Schlenke T."/>
            <person name="Schwartz R."/>
            <person name="Segarra C."/>
            <person name="Singh R.S."/>
            <person name="Sirot L."/>
            <person name="Sirota M."/>
            <person name="Sisneros N.B."/>
            <person name="Smith C.D."/>
            <person name="Smith T.F."/>
            <person name="Spieth J."/>
            <person name="Stage D.E."/>
            <person name="Stark A."/>
            <person name="Stephan W."/>
            <person name="Strausberg R.L."/>
            <person name="Strempel S."/>
            <person name="Sturgill D."/>
            <person name="Sutton G."/>
            <person name="Sutton G.G."/>
            <person name="Tao W."/>
            <person name="Teichmann S."/>
            <person name="Tobari Y.N."/>
            <person name="Tomimura Y."/>
            <person name="Tsolas J.M."/>
            <person name="Valente V.L."/>
            <person name="Venter E."/>
            <person name="Venter J.C."/>
            <person name="Vicario S."/>
            <person name="Vieira F.G."/>
            <person name="Vilella A.J."/>
            <person name="Villasante A."/>
            <person name="Walenz B."/>
            <person name="Wang J."/>
            <person name="Wasserman M."/>
            <person name="Watts T."/>
            <person name="Wilson D."/>
            <person name="Wilson R.K."/>
            <person name="Wing R.A."/>
            <person name="Wolfner M.F."/>
            <person name="Wong A."/>
            <person name="Wong G.K."/>
            <person name="Wu C.I."/>
            <person name="Wu G."/>
            <person name="Yamamoto D."/>
            <person name="Yang H.P."/>
            <person name="Yang S.P."/>
            <person name="Yorke J.A."/>
            <person name="Yoshida K."/>
            <person name="Zdobnov E."/>
            <person name="Zhang P."/>
            <person name="Zhang Y."/>
            <person name="Zimin A.V."/>
            <person name="Baldwin J."/>
            <person name="Abdouelleil A."/>
            <person name="Abdulkadir J."/>
            <person name="Abebe A."/>
            <person name="Abera B."/>
            <person name="Abreu J."/>
            <person name="Acer S.C."/>
            <person name="Aftuck L."/>
            <person name="Alexander A."/>
            <person name="An P."/>
            <person name="Anderson E."/>
            <person name="Anderson S."/>
            <person name="Arachi H."/>
            <person name="Azer M."/>
            <person name="Bachantsang P."/>
            <person name="Barry A."/>
            <person name="Bayul T."/>
            <person name="Berlin A."/>
            <person name="Bessette D."/>
            <person name="Bloom T."/>
            <person name="Blye J."/>
            <person name="Boguslavskiy L."/>
            <person name="Bonnet C."/>
            <person name="Boukhgalter B."/>
            <person name="Bourzgui I."/>
            <person name="Brown A."/>
            <person name="Cahill P."/>
            <person name="Channer S."/>
            <person name="Cheshatsang Y."/>
            <person name="Chuda L."/>
            <person name="Citroen M."/>
            <person name="Collymore A."/>
            <person name="Cooke P."/>
            <person name="Costello M."/>
            <person name="D'Aco K."/>
            <person name="Daza R."/>
            <person name="De Haan G."/>
            <person name="DeGray S."/>
            <person name="DeMaso C."/>
            <person name="Dhargay N."/>
            <person name="Dooley K."/>
            <person name="Dooley E."/>
            <person name="Doricent M."/>
            <person name="Dorje P."/>
            <person name="Dorjee K."/>
            <person name="Dupes A."/>
            <person name="Elong R."/>
            <person name="Falk J."/>
            <person name="Farina A."/>
            <person name="Faro S."/>
            <person name="Ferguson D."/>
            <person name="Fisher S."/>
            <person name="Foley C.D."/>
            <person name="Franke A."/>
            <person name="Friedrich D."/>
            <person name="Gadbois L."/>
            <person name="Gearin G."/>
            <person name="Gearin C.R."/>
            <person name="Giannoukos G."/>
            <person name="Goode T."/>
            <person name="Graham J."/>
            <person name="Grandbois E."/>
            <person name="Grewal S."/>
            <person name="Gyaltsen K."/>
            <person name="Hafez N."/>
            <person name="Hagos B."/>
            <person name="Hall J."/>
            <person name="Henson C."/>
            <person name="Hollinger A."/>
            <person name="Honan T."/>
            <person name="Huard M.D."/>
            <person name="Hughes L."/>
            <person name="Hurhula B."/>
            <person name="Husby M.E."/>
            <person name="Kamat A."/>
            <person name="Kanga B."/>
            <person name="Kashin S."/>
            <person name="Khazanovich D."/>
            <person name="Kisner P."/>
            <person name="Lance K."/>
            <person name="Lara M."/>
            <person name="Lee W."/>
            <person name="Lennon N."/>
            <person name="Letendre F."/>
            <person name="LeVine R."/>
            <person name="Lipovsky A."/>
            <person name="Liu X."/>
            <person name="Liu J."/>
            <person name="Liu S."/>
            <person name="Lokyitsang T."/>
            <person name="Lokyitsang Y."/>
            <person name="Lubonja R."/>
            <person name="Lui A."/>
            <person name="MacDonald P."/>
            <person name="Magnisalis V."/>
            <person name="Maru K."/>
            <person name="Matthews C."/>
            <person name="McCusker W."/>
            <person name="McDonough S."/>
            <person name="Mehta T."/>
            <person name="Meldrim J."/>
            <person name="Meneus L."/>
            <person name="Mihai O."/>
            <person name="Mihalev A."/>
            <person name="Mihova T."/>
            <person name="Mittelman R."/>
            <person name="Mlenga V."/>
            <person name="Montmayeur A."/>
            <person name="Mulrain L."/>
            <person name="Navidi A."/>
            <person name="Naylor J."/>
            <person name="Negash T."/>
            <person name="Nguyen T."/>
            <person name="Nguyen N."/>
            <person name="Nicol R."/>
            <person name="Norbu C."/>
            <person name="Norbu N."/>
            <person name="Novod N."/>
            <person name="O'Neill B."/>
            <person name="Osman S."/>
            <person name="Markiewicz E."/>
            <person name="Oyono O.L."/>
            <person name="Patti C."/>
            <person name="Phunkhang P."/>
            <person name="Pierre F."/>
            <person name="Priest M."/>
            <person name="Raghuraman S."/>
            <person name="Rege F."/>
            <person name="Reyes R."/>
            <person name="Rise C."/>
            <person name="Rogov P."/>
            <person name="Ross K."/>
            <person name="Ryan E."/>
            <person name="Settipalli S."/>
            <person name="Shea T."/>
            <person name="Sherpa N."/>
            <person name="Shi L."/>
            <person name="Shih D."/>
            <person name="Sparrow T."/>
            <person name="Spaulding J."/>
            <person name="Stalker J."/>
            <person name="Stange-Thomann N."/>
            <person name="Stavropoulos S."/>
            <person name="Stone C."/>
            <person name="Strader C."/>
            <person name="Tesfaye S."/>
            <person name="Thomson T."/>
            <person name="Thoulutsang Y."/>
            <person name="Thoulutsang D."/>
            <person name="Topham K."/>
            <person name="Topping I."/>
            <person name="Tsamla T."/>
            <person name="Vassiliev H."/>
            <person name="Vo A."/>
            <person name="Wangchuk T."/>
            <person name="Wangdi T."/>
            <person name="Weiand M."/>
            <person name="Wilkinson J."/>
            <person name="Wilson A."/>
            <person name="Yadav S."/>
            <person name="Young G."/>
            <person name="Yu Q."/>
            <person name="Zembek L."/>
            <person name="Zhong D."/>
            <person name="Zimmer A."/>
            <person name="Zwirko Z."/>
            <person name="Jaffe D.B."/>
            <person name="Alvarez P."/>
            <person name="Brockman W."/>
            <person name="Butler J."/>
            <person name="Chin C."/>
            <person name="Gnerre S."/>
            <person name="Grabherr M."/>
            <person name="Kleber M."/>
            <person name="Mauceli E."/>
            <person name="MacCallum I."/>
        </authorList>
    </citation>
    <scope>NUCLEOTIDE SEQUENCE [LARGE SCALE GENOMIC DNA]</scope>
    <source>
        <strain evidence="4">Tucson 15010-1051.87</strain>
    </source>
</reference>
<feature type="compositionally biased region" description="Basic residues" evidence="1">
    <location>
        <begin position="254"/>
        <end position="270"/>
    </location>
</feature>
<keyword evidence="2" id="KW-0812">Transmembrane</keyword>
<protein>
    <submittedName>
        <fullName evidence="3">Uncharacterized protein</fullName>
    </submittedName>
</protein>
<dbReference type="AlphaFoldDB" id="A0A0Q9W0T8"/>
<feature type="region of interest" description="Disordered" evidence="1">
    <location>
        <begin position="336"/>
        <end position="422"/>
    </location>
</feature>
<accession>A0A0Q9W0T8</accession>
<keyword evidence="2" id="KW-1133">Transmembrane helix</keyword>
<proteinExistence type="predicted"/>
<dbReference type="PANTHER" id="PTHR24023:SF1082">
    <property type="entry name" value="COLLAGEN TRIPLE HELIX REPEAT"/>
    <property type="match status" value="1"/>
</dbReference>
<evidence type="ECO:0000313" key="3">
    <source>
        <dbReference type="EMBL" id="KRF78605.1"/>
    </source>
</evidence>
<dbReference type="InParanoid" id="A0A0Q9W0T8"/>
<name>A0A0Q9W0T8_DROVI</name>
<dbReference type="OrthoDB" id="7873307at2759"/>
<organism evidence="3 4">
    <name type="scientific">Drosophila virilis</name>
    <name type="common">Fruit fly</name>
    <dbReference type="NCBI Taxonomy" id="7244"/>
    <lineage>
        <taxon>Eukaryota</taxon>
        <taxon>Metazoa</taxon>
        <taxon>Ecdysozoa</taxon>
        <taxon>Arthropoda</taxon>
        <taxon>Hexapoda</taxon>
        <taxon>Insecta</taxon>
        <taxon>Pterygota</taxon>
        <taxon>Neoptera</taxon>
        <taxon>Endopterygota</taxon>
        <taxon>Diptera</taxon>
        <taxon>Brachycera</taxon>
        <taxon>Muscomorpha</taxon>
        <taxon>Ephydroidea</taxon>
        <taxon>Drosophilidae</taxon>
        <taxon>Drosophila</taxon>
    </lineage>
</organism>
<dbReference type="GO" id="GO:0005615">
    <property type="term" value="C:extracellular space"/>
    <property type="evidence" value="ECO:0007669"/>
    <property type="project" value="TreeGrafter"/>
</dbReference>
<gene>
    <name evidence="3" type="primary">Dvir\GJ26632</name>
    <name evidence="3" type="ORF">Dvir_GJ26632</name>
</gene>
<dbReference type="FunCoup" id="A0A0Q9W0T8">
    <property type="interactions" value="9"/>
</dbReference>
<sequence length="422" mass="45988">MLQINIKVNDSSAKGSIFFFTMKLIISIFCCGFFIASSLGSASRKNSDQETGRFVATLQSPVPAPAPAPHVVYKIPPSYYPHPHQPQQCFCPPSPPGPPGLPGPPGPPGRSGYPGQKGDKGEKGDRGHLGPQGVPGPQGPIGPPGYPGSKPWPSHPPIYPHPPPIIIPFPIHSSKKGHHHGDHNDGQKGYPGHPGYPGYPGYPGHPGYPAHPGHYPHPDNPHPGHQHPGHQHPGHQHPGHHHPGHQHPGYQHPGHSHPGHSHPTHPHPGHPHSDHTHPGHNWHQWGPPRKYSTGLSMENEVFLELPENDINTFENLNDENTLSQNEMMAQATYLTDPLSDKGESSDNMSDTDNMSAEDSSEMSDPSTNEHGIQKNKPATTDNDFIEDNSVEERSSKGPIILAISTPRHPFQMYSYDKEQNTN</sequence>
<feature type="compositionally biased region" description="Pro residues" evidence="1">
    <location>
        <begin position="153"/>
        <end position="167"/>
    </location>
</feature>
<dbReference type="Proteomes" id="UP000008792">
    <property type="component" value="Unassembled WGS sequence"/>
</dbReference>
<dbReference type="InterPro" id="IPR050149">
    <property type="entry name" value="Collagen_superfamily"/>
</dbReference>
<feature type="compositionally biased region" description="Pro residues" evidence="1">
    <location>
        <begin position="137"/>
        <end position="146"/>
    </location>
</feature>
<feature type="compositionally biased region" description="Basic and acidic residues" evidence="1">
    <location>
        <begin position="117"/>
        <end position="128"/>
    </location>
</feature>
<keyword evidence="4" id="KW-1185">Reference proteome</keyword>